<feature type="transmembrane region" description="Helical" evidence="17">
    <location>
        <begin position="260"/>
        <end position="282"/>
    </location>
</feature>
<feature type="transmembrane region" description="Helical" evidence="17">
    <location>
        <begin position="144"/>
        <end position="165"/>
    </location>
</feature>
<dbReference type="GO" id="GO:0015123">
    <property type="term" value="F:acetate transmembrane transporter activity"/>
    <property type="evidence" value="ECO:0007669"/>
    <property type="project" value="TreeGrafter"/>
</dbReference>
<keyword evidence="12 17" id="KW-0472">Membrane</keyword>
<dbReference type="InterPro" id="IPR050277">
    <property type="entry name" value="Sodium:Solute_Symporter"/>
</dbReference>
<feature type="transmembrane region" description="Helical" evidence="17">
    <location>
        <begin position="171"/>
        <end position="194"/>
    </location>
</feature>
<sequence length="552" mass="59277">MNMNKFLLLAMIVVSSSHAQAATHQALNWTAIGMFTTIVFITLVITWQAARKTHSKEDFYTAGGSISAKQNGLAIAGDYMSASTLLGASSMVFFKGYDGFIYVTGFFVCWPILTFLMAERLRNLGKYTFADIVSYRLEPAKTRVLATCGSLIVVCCYLLLQMVGAGQLIKLLFGIDYTVAVVLVGCLMLVYVMFGGMLATTWIQIVKAILLLFGGTVLTFLCLRYFGFSFDNLVAAAVKNHHLGQKVLEPGSMLSNPINALSTSLALIFGLAGLPHILMRFFTVSNAQEARKSVFYASGYIGYFFILVCILGFAAISIIGTNPNFYVDGKLGGELIGGSNMVAIHLAGALGGNLLLGFLSAVAFATILAVVAGLTLAGASAISHDLFQKVIKKGQATEKQEMNISRVAVIGLGVIAIACGILFEKMNITFLMGLTFGIAASANFPVLFLAMYWKDLTTRGALWGGFTGIISAIVLVVLSPTVWVGVLGYAQAIFPYDNPALFSMPLAFIVSCVVSLTDHSERAAIDRAGFEQQVVRSELGARQADLEKVPVH</sequence>
<evidence type="ECO:0000256" key="3">
    <source>
        <dbReference type="ARBA" id="ARBA00018047"/>
    </source>
</evidence>
<evidence type="ECO:0000256" key="8">
    <source>
        <dbReference type="ARBA" id="ARBA00022847"/>
    </source>
</evidence>
<organism evidence="19 20">
    <name type="scientific">Acinetobacter celticus</name>
    <dbReference type="NCBI Taxonomy" id="1891224"/>
    <lineage>
        <taxon>Bacteria</taxon>
        <taxon>Pseudomonadati</taxon>
        <taxon>Pseudomonadota</taxon>
        <taxon>Gammaproteobacteria</taxon>
        <taxon>Moraxellales</taxon>
        <taxon>Moraxellaceae</taxon>
        <taxon>Acinetobacter</taxon>
    </lineage>
</organism>
<evidence type="ECO:0000256" key="2">
    <source>
        <dbReference type="ARBA" id="ARBA00006434"/>
    </source>
</evidence>
<keyword evidence="11" id="KW-0406">Ion transport</keyword>
<feature type="chain" id="PRO_5008671677" description="Cation/acetate symporter ActP" evidence="18">
    <location>
        <begin position="22"/>
        <end position="552"/>
    </location>
</feature>
<evidence type="ECO:0000256" key="4">
    <source>
        <dbReference type="ARBA" id="ARBA00022448"/>
    </source>
</evidence>
<keyword evidence="13" id="KW-0739">Sodium transport</keyword>
<feature type="transmembrane region" description="Helical" evidence="17">
    <location>
        <begin position="500"/>
        <end position="517"/>
    </location>
</feature>
<feature type="transmembrane region" description="Helical" evidence="17">
    <location>
        <begin position="100"/>
        <end position="118"/>
    </location>
</feature>
<feature type="transmembrane region" description="Helical" evidence="17">
    <location>
        <begin position="206"/>
        <end position="226"/>
    </location>
</feature>
<dbReference type="EMBL" id="MBDL01000010">
    <property type="protein sequence ID" value="ODA12536.1"/>
    <property type="molecule type" value="Genomic_DNA"/>
</dbReference>
<dbReference type="CDD" id="cd11480">
    <property type="entry name" value="SLC5sbd_u4"/>
    <property type="match status" value="1"/>
</dbReference>
<comment type="caution">
    <text evidence="19">The sequence shown here is derived from an EMBL/GenBank/DDBJ whole genome shotgun (WGS) entry which is preliminary data.</text>
</comment>
<gene>
    <name evidence="19" type="ORF">BBP83_08160</name>
</gene>
<protein>
    <recommendedName>
        <fullName evidence="3">Cation/acetate symporter ActP</fullName>
    </recommendedName>
    <alternativeName>
        <fullName evidence="15">Acetate permease</fullName>
    </alternativeName>
    <alternativeName>
        <fullName evidence="14">Acetate transporter ActP</fullName>
    </alternativeName>
</protein>
<dbReference type="Gene3D" id="1.20.1730.10">
    <property type="entry name" value="Sodium/glucose cotransporter"/>
    <property type="match status" value="1"/>
</dbReference>
<dbReference type="PANTHER" id="PTHR48086">
    <property type="entry name" value="SODIUM/PROLINE SYMPORTER-RELATED"/>
    <property type="match status" value="1"/>
</dbReference>
<evidence type="ECO:0000256" key="7">
    <source>
        <dbReference type="ARBA" id="ARBA00022692"/>
    </source>
</evidence>
<name>A0A1C3CV20_9GAMM</name>
<keyword evidence="4" id="KW-0813">Transport</keyword>
<evidence type="ECO:0000313" key="20">
    <source>
        <dbReference type="Proteomes" id="UP000186553"/>
    </source>
</evidence>
<dbReference type="STRING" id="1891224.BBP83_08160"/>
<dbReference type="InterPro" id="IPR038377">
    <property type="entry name" value="Na/Glc_symporter_sf"/>
</dbReference>
<evidence type="ECO:0000256" key="18">
    <source>
        <dbReference type="SAM" id="SignalP"/>
    </source>
</evidence>
<keyword evidence="10" id="KW-0915">Sodium</keyword>
<comment type="similarity">
    <text evidence="2 16">Belongs to the sodium:solute symporter (SSF) (TC 2.A.21) family.</text>
</comment>
<reference evidence="19 20" key="1">
    <citation type="submission" date="2016-07" db="EMBL/GenBank/DDBJ databases">
        <title>Acinetobacter sp. ANC 4603.</title>
        <authorList>
            <person name="Radolfova-Krizova L."/>
            <person name="Nemec A."/>
        </authorList>
    </citation>
    <scope>NUCLEOTIDE SEQUENCE [LARGE SCALE GENOMIC DNA]</scope>
    <source>
        <strain evidence="19 20">ANC 4603</strain>
    </source>
</reference>
<evidence type="ECO:0000313" key="19">
    <source>
        <dbReference type="EMBL" id="ODA12536.1"/>
    </source>
</evidence>
<feature type="signal peptide" evidence="18">
    <location>
        <begin position="1"/>
        <end position="21"/>
    </location>
</feature>
<dbReference type="Pfam" id="PF00474">
    <property type="entry name" value="SSF"/>
    <property type="match status" value="1"/>
</dbReference>
<feature type="transmembrane region" description="Helical" evidence="17">
    <location>
        <begin position="29"/>
        <end position="50"/>
    </location>
</feature>
<evidence type="ECO:0000256" key="13">
    <source>
        <dbReference type="ARBA" id="ARBA00023201"/>
    </source>
</evidence>
<dbReference type="GO" id="GO:0015293">
    <property type="term" value="F:symporter activity"/>
    <property type="evidence" value="ECO:0007669"/>
    <property type="project" value="UniProtKB-KW"/>
</dbReference>
<dbReference type="PANTHER" id="PTHR48086:SF6">
    <property type="entry name" value="CATION_ACETATE SYMPORTER ACTP"/>
    <property type="match status" value="1"/>
</dbReference>
<evidence type="ECO:0000256" key="5">
    <source>
        <dbReference type="ARBA" id="ARBA00022475"/>
    </source>
</evidence>
<dbReference type="PROSITE" id="PS50283">
    <property type="entry name" value="NA_SOLUT_SYMP_3"/>
    <property type="match status" value="1"/>
</dbReference>
<keyword evidence="6" id="KW-0997">Cell inner membrane</keyword>
<accession>A0A1C3CV20</accession>
<dbReference type="GO" id="GO:0005886">
    <property type="term" value="C:plasma membrane"/>
    <property type="evidence" value="ECO:0007669"/>
    <property type="project" value="UniProtKB-SubCell"/>
</dbReference>
<evidence type="ECO:0000256" key="16">
    <source>
        <dbReference type="RuleBase" id="RU362091"/>
    </source>
</evidence>
<keyword evidence="7 17" id="KW-0812">Transmembrane</keyword>
<dbReference type="GO" id="GO:0006814">
    <property type="term" value="P:sodium ion transport"/>
    <property type="evidence" value="ECO:0007669"/>
    <property type="project" value="UniProtKB-KW"/>
</dbReference>
<evidence type="ECO:0000256" key="12">
    <source>
        <dbReference type="ARBA" id="ARBA00023136"/>
    </source>
</evidence>
<dbReference type="InterPro" id="IPR001734">
    <property type="entry name" value="Na/solute_symporter"/>
</dbReference>
<feature type="transmembrane region" description="Helical" evidence="17">
    <location>
        <begin position="403"/>
        <end position="423"/>
    </location>
</feature>
<dbReference type="AlphaFoldDB" id="A0A1C3CV20"/>
<dbReference type="NCBIfam" id="TIGR00813">
    <property type="entry name" value="sss"/>
    <property type="match status" value="1"/>
</dbReference>
<keyword evidence="8" id="KW-0769">Symport</keyword>
<evidence type="ECO:0000256" key="9">
    <source>
        <dbReference type="ARBA" id="ARBA00022989"/>
    </source>
</evidence>
<comment type="subcellular location">
    <subcellularLocation>
        <location evidence="1">Cell inner membrane</location>
        <topology evidence="1">Multi-pass membrane protein</topology>
    </subcellularLocation>
</comment>
<keyword evidence="9 17" id="KW-1133">Transmembrane helix</keyword>
<evidence type="ECO:0000256" key="14">
    <source>
        <dbReference type="ARBA" id="ARBA00031561"/>
    </source>
</evidence>
<feature type="transmembrane region" description="Helical" evidence="17">
    <location>
        <begin position="465"/>
        <end position="494"/>
    </location>
</feature>
<evidence type="ECO:0000256" key="6">
    <source>
        <dbReference type="ARBA" id="ARBA00022519"/>
    </source>
</evidence>
<feature type="transmembrane region" description="Helical" evidence="17">
    <location>
        <begin position="355"/>
        <end position="382"/>
    </location>
</feature>
<evidence type="ECO:0000256" key="17">
    <source>
        <dbReference type="SAM" id="Phobius"/>
    </source>
</evidence>
<evidence type="ECO:0000256" key="11">
    <source>
        <dbReference type="ARBA" id="ARBA00023065"/>
    </source>
</evidence>
<dbReference type="GO" id="GO:0006847">
    <property type="term" value="P:plasma membrane acetate transport"/>
    <property type="evidence" value="ECO:0007669"/>
    <property type="project" value="TreeGrafter"/>
</dbReference>
<dbReference type="FunFam" id="1.20.1730.10:FF:000001">
    <property type="entry name" value="Cation/acetate symporter ActP"/>
    <property type="match status" value="1"/>
</dbReference>
<evidence type="ECO:0000256" key="10">
    <source>
        <dbReference type="ARBA" id="ARBA00023053"/>
    </source>
</evidence>
<evidence type="ECO:0000256" key="1">
    <source>
        <dbReference type="ARBA" id="ARBA00004429"/>
    </source>
</evidence>
<feature type="transmembrane region" description="Helical" evidence="17">
    <location>
        <begin position="294"/>
        <end position="319"/>
    </location>
</feature>
<keyword evidence="20" id="KW-1185">Reference proteome</keyword>
<evidence type="ECO:0000256" key="15">
    <source>
        <dbReference type="ARBA" id="ARBA00032392"/>
    </source>
</evidence>
<feature type="transmembrane region" description="Helical" evidence="17">
    <location>
        <begin position="429"/>
        <end position="453"/>
    </location>
</feature>
<keyword evidence="5" id="KW-1003">Cell membrane</keyword>
<dbReference type="Proteomes" id="UP000186553">
    <property type="component" value="Unassembled WGS sequence"/>
</dbReference>
<proteinExistence type="inferred from homology"/>
<keyword evidence="18" id="KW-0732">Signal</keyword>
<dbReference type="NCBIfam" id="NF006903">
    <property type="entry name" value="PRK09395.1"/>
    <property type="match status" value="1"/>
</dbReference>